<dbReference type="GO" id="GO:0008270">
    <property type="term" value="F:zinc ion binding"/>
    <property type="evidence" value="ECO:0007669"/>
    <property type="project" value="UniProtKB-KW"/>
</dbReference>
<organism evidence="14 15">
    <name type="scientific">Ensete ventricosum</name>
    <name type="common">Abyssinian banana</name>
    <name type="synonym">Musa ensete</name>
    <dbReference type="NCBI Taxonomy" id="4639"/>
    <lineage>
        <taxon>Eukaryota</taxon>
        <taxon>Viridiplantae</taxon>
        <taxon>Streptophyta</taxon>
        <taxon>Embryophyta</taxon>
        <taxon>Tracheophyta</taxon>
        <taxon>Spermatophyta</taxon>
        <taxon>Magnoliopsida</taxon>
        <taxon>Liliopsida</taxon>
        <taxon>Zingiberales</taxon>
        <taxon>Musaceae</taxon>
        <taxon>Ensete</taxon>
    </lineage>
</organism>
<dbReference type="PANTHER" id="PTHR46913:SF1">
    <property type="entry name" value="RING-H2 FINGER PROTEIN ATL16"/>
    <property type="match status" value="1"/>
</dbReference>
<dbReference type="GO" id="GO:0061630">
    <property type="term" value="F:ubiquitin protein ligase activity"/>
    <property type="evidence" value="ECO:0007669"/>
    <property type="project" value="UniProtKB-EC"/>
</dbReference>
<evidence type="ECO:0000256" key="7">
    <source>
        <dbReference type="ARBA" id="ARBA00022723"/>
    </source>
</evidence>
<keyword evidence="9" id="KW-0833">Ubl conjugation pathway</keyword>
<evidence type="ECO:0000256" key="5">
    <source>
        <dbReference type="ARBA" id="ARBA00022679"/>
    </source>
</evidence>
<evidence type="ECO:0000256" key="9">
    <source>
        <dbReference type="ARBA" id="ARBA00022786"/>
    </source>
</evidence>
<evidence type="ECO:0000256" key="12">
    <source>
        <dbReference type="ARBA" id="ARBA00023136"/>
    </source>
</evidence>
<keyword evidence="12 13" id="KW-0472">Membrane</keyword>
<keyword evidence="15" id="KW-1185">Reference proteome</keyword>
<evidence type="ECO:0000256" key="4">
    <source>
        <dbReference type="ARBA" id="ARBA00012483"/>
    </source>
</evidence>
<evidence type="ECO:0000256" key="6">
    <source>
        <dbReference type="ARBA" id="ARBA00022692"/>
    </source>
</evidence>
<reference evidence="14 15" key="1">
    <citation type="submission" date="2022-12" db="EMBL/GenBank/DDBJ databases">
        <title>Chromosome-scale assembly of the Ensete ventricosum genome.</title>
        <authorList>
            <person name="Dussert Y."/>
            <person name="Stocks J."/>
            <person name="Wendawek A."/>
            <person name="Woldeyes F."/>
            <person name="Nichols R.A."/>
            <person name="Borrell J.S."/>
        </authorList>
    </citation>
    <scope>NUCLEOTIDE SEQUENCE [LARGE SCALE GENOMIC DNA]</scope>
    <source>
        <strain evidence="15">cv. Maze</strain>
        <tissue evidence="14">Seeds</tissue>
    </source>
</reference>
<evidence type="ECO:0000256" key="10">
    <source>
        <dbReference type="ARBA" id="ARBA00022833"/>
    </source>
</evidence>
<evidence type="ECO:0000256" key="3">
    <source>
        <dbReference type="ARBA" id="ARBA00004906"/>
    </source>
</evidence>
<comment type="caution">
    <text evidence="14">The sequence shown here is derived from an EMBL/GenBank/DDBJ whole genome shotgun (WGS) entry which is preliminary data.</text>
</comment>
<dbReference type="GO" id="GO:0016567">
    <property type="term" value="P:protein ubiquitination"/>
    <property type="evidence" value="ECO:0007669"/>
    <property type="project" value="InterPro"/>
</dbReference>
<comment type="pathway">
    <text evidence="3">Protein modification; protein ubiquitination.</text>
</comment>
<dbReference type="InterPro" id="IPR044600">
    <property type="entry name" value="ATL1/ATL16-like"/>
</dbReference>
<evidence type="ECO:0000313" key="14">
    <source>
        <dbReference type="EMBL" id="KAJ8490439.1"/>
    </source>
</evidence>
<evidence type="ECO:0000256" key="8">
    <source>
        <dbReference type="ARBA" id="ARBA00022771"/>
    </source>
</evidence>
<proteinExistence type="predicted"/>
<evidence type="ECO:0000256" key="1">
    <source>
        <dbReference type="ARBA" id="ARBA00000900"/>
    </source>
</evidence>
<dbReference type="PANTHER" id="PTHR46913">
    <property type="entry name" value="RING-H2 FINGER PROTEIN ATL16"/>
    <property type="match status" value="1"/>
</dbReference>
<keyword evidence="11 13" id="KW-1133">Transmembrane helix</keyword>
<feature type="transmembrane region" description="Helical" evidence="13">
    <location>
        <begin position="34"/>
        <end position="57"/>
    </location>
</feature>
<gene>
    <name evidence="14" type="ORF">OPV22_012160</name>
</gene>
<evidence type="ECO:0000256" key="2">
    <source>
        <dbReference type="ARBA" id="ARBA00004167"/>
    </source>
</evidence>
<protein>
    <recommendedName>
        <fullName evidence="4">RING-type E3 ubiquitin transferase</fullName>
        <ecNumber evidence="4">2.3.2.27</ecNumber>
    </recommendedName>
</protein>
<keyword evidence="10" id="KW-0862">Zinc</keyword>
<comment type="catalytic activity">
    <reaction evidence="1">
        <text>S-ubiquitinyl-[E2 ubiquitin-conjugating enzyme]-L-cysteine + [acceptor protein]-L-lysine = [E2 ubiquitin-conjugating enzyme]-L-cysteine + N(6)-ubiquitinyl-[acceptor protein]-L-lysine.</text>
        <dbReference type="EC" id="2.3.2.27"/>
    </reaction>
</comment>
<dbReference type="GO" id="GO:0016020">
    <property type="term" value="C:membrane"/>
    <property type="evidence" value="ECO:0007669"/>
    <property type="project" value="UniProtKB-SubCell"/>
</dbReference>
<evidence type="ECO:0000313" key="15">
    <source>
        <dbReference type="Proteomes" id="UP001222027"/>
    </source>
</evidence>
<evidence type="ECO:0000256" key="11">
    <source>
        <dbReference type="ARBA" id="ARBA00022989"/>
    </source>
</evidence>
<dbReference type="AlphaFoldDB" id="A0AAV8QXX7"/>
<keyword evidence="7" id="KW-0479">Metal-binding</keyword>
<name>A0AAV8QXX7_ENSVE</name>
<sequence>MLNVTLPSSMDRHGFRLPLGHQPPPSPPSSDASFPILAISILGILATSILLLSYYVFAVRCCLNWRRSDVVGRLSRSRRRLDDRLMAYSTVAERHGLGRASPRPQHLFRSTNSWPRLHIRTLVGVVT</sequence>
<dbReference type="Proteomes" id="UP001222027">
    <property type="component" value="Unassembled WGS sequence"/>
</dbReference>
<keyword evidence="6 13" id="KW-0812">Transmembrane</keyword>
<keyword evidence="8" id="KW-0863">Zinc-finger</keyword>
<dbReference type="EC" id="2.3.2.27" evidence="4"/>
<dbReference type="EMBL" id="JAQQAF010000004">
    <property type="protein sequence ID" value="KAJ8490439.1"/>
    <property type="molecule type" value="Genomic_DNA"/>
</dbReference>
<accession>A0AAV8QXX7</accession>
<evidence type="ECO:0000256" key="13">
    <source>
        <dbReference type="SAM" id="Phobius"/>
    </source>
</evidence>
<comment type="subcellular location">
    <subcellularLocation>
        <location evidence="2">Membrane</location>
        <topology evidence="2">Single-pass membrane protein</topology>
    </subcellularLocation>
</comment>
<keyword evidence="5" id="KW-0808">Transferase</keyword>